<dbReference type="Gene3D" id="3.90.1150.10">
    <property type="entry name" value="Aspartate Aminotransferase, domain 1"/>
    <property type="match status" value="1"/>
</dbReference>
<dbReference type="SUPFAM" id="SSF46785">
    <property type="entry name" value="Winged helix' DNA-binding domain"/>
    <property type="match status" value="1"/>
</dbReference>
<evidence type="ECO:0000256" key="2">
    <source>
        <dbReference type="ARBA" id="ARBA00022898"/>
    </source>
</evidence>
<evidence type="ECO:0000256" key="5">
    <source>
        <dbReference type="ARBA" id="ARBA00023163"/>
    </source>
</evidence>
<dbReference type="AlphaFoldDB" id="A0A2S4MBZ1"/>
<organism evidence="8 9">
    <name type="scientific">Paraburkholderia eburnea</name>
    <dbReference type="NCBI Taxonomy" id="1189126"/>
    <lineage>
        <taxon>Bacteria</taxon>
        <taxon>Pseudomonadati</taxon>
        <taxon>Pseudomonadota</taxon>
        <taxon>Betaproteobacteria</taxon>
        <taxon>Burkholderiales</taxon>
        <taxon>Burkholderiaceae</taxon>
        <taxon>Paraburkholderia</taxon>
    </lineage>
</organism>
<evidence type="ECO:0000313" key="9">
    <source>
        <dbReference type="Proteomes" id="UP000237381"/>
    </source>
</evidence>
<dbReference type="OrthoDB" id="9804020at2"/>
<reference evidence="8 9" key="1">
    <citation type="submission" date="2018-01" db="EMBL/GenBank/DDBJ databases">
        <title>Genomic Encyclopedia of Type Strains, Phase III (KMG-III): the genomes of soil and plant-associated and newly described type strains.</title>
        <authorList>
            <person name="Whitman W."/>
        </authorList>
    </citation>
    <scope>NUCLEOTIDE SEQUENCE [LARGE SCALE GENOMIC DNA]</scope>
    <source>
        <strain evidence="8 9">JCM 18070</strain>
    </source>
</reference>
<sequence>MNGWMPTLPALPRGEPKYRAIAYAYAQAINGGQMLPGEKLPAHRLLAKKLTVTTGTVSRAYTELERCGMVVARVGDGTYVAEPDADGARLPARTRQAPEPGVGGNPAHPARSSSMGNTAAPPAPGRPVDLGQNVPMPTDEALLLTQTLRELAADERLAGELLLYQPEGGRRSHREAGARWLARMGCTAAAERVLVTQGAQHGLACVLRAVLRPGDTIFAEALSYPGIVALARQLRLNLVGIEIDEEGIVPAALERACALLAPRALFCVPTLHNPTTATLSEARRAAIAEIAVRHNLVVIEDLVPAALLAAGSTPPPTPLTARLPEHGIVISSLSKALAPGLRVGYVQAPQDWVGKILAVIRSDCWMTSPLSAEIAARWIVGGEIDRLVAQQRACVDVRQAIAADVLSGWTYRTDPASPHLWLPLAEPWRAAEFAAALRQAGVLAKTADSFVIGRGSAPHAVRLSLGGARSHEALREALEVLARTLRNGPEGLYSA</sequence>
<evidence type="ECO:0000256" key="3">
    <source>
        <dbReference type="ARBA" id="ARBA00023015"/>
    </source>
</evidence>
<dbReference type="InterPro" id="IPR036388">
    <property type="entry name" value="WH-like_DNA-bd_sf"/>
</dbReference>
<dbReference type="Pfam" id="PF00155">
    <property type="entry name" value="Aminotran_1_2"/>
    <property type="match status" value="1"/>
</dbReference>
<dbReference type="InterPro" id="IPR051446">
    <property type="entry name" value="HTH_trans_reg/aminotransferase"/>
</dbReference>
<keyword evidence="5" id="KW-0804">Transcription</keyword>
<keyword evidence="4" id="KW-0238">DNA-binding</keyword>
<comment type="similarity">
    <text evidence="1">In the C-terminal section; belongs to the class-I pyridoxal-phosphate-dependent aminotransferase family.</text>
</comment>
<keyword evidence="3" id="KW-0805">Transcription regulation</keyword>
<accession>A0A2S4MBZ1</accession>
<comment type="caution">
    <text evidence="8">The sequence shown here is derived from an EMBL/GenBank/DDBJ whole genome shotgun (WGS) entry which is preliminary data.</text>
</comment>
<evidence type="ECO:0000313" key="8">
    <source>
        <dbReference type="EMBL" id="POR52270.1"/>
    </source>
</evidence>
<dbReference type="GO" id="GO:0003700">
    <property type="term" value="F:DNA-binding transcription factor activity"/>
    <property type="evidence" value="ECO:0007669"/>
    <property type="project" value="InterPro"/>
</dbReference>
<dbReference type="SUPFAM" id="SSF53383">
    <property type="entry name" value="PLP-dependent transferases"/>
    <property type="match status" value="1"/>
</dbReference>
<dbReference type="PANTHER" id="PTHR46577:SF1">
    <property type="entry name" value="HTH-TYPE TRANSCRIPTIONAL REGULATORY PROTEIN GABR"/>
    <property type="match status" value="1"/>
</dbReference>
<gene>
    <name evidence="8" type="ORF">B0G62_105238</name>
</gene>
<dbReference type="Pfam" id="PF00392">
    <property type="entry name" value="GntR"/>
    <property type="match status" value="1"/>
</dbReference>
<evidence type="ECO:0000256" key="4">
    <source>
        <dbReference type="ARBA" id="ARBA00023125"/>
    </source>
</evidence>
<dbReference type="RefSeq" id="WP_103704637.1">
    <property type="nucleotide sequence ID" value="NZ_PQGA01000005.1"/>
</dbReference>
<evidence type="ECO:0000259" key="7">
    <source>
        <dbReference type="PROSITE" id="PS50949"/>
    </source>
</evidence>
<dbReference type="SMART" id="SM00345">
    <property type="entry name" value="HTH_GNTR"/>
    <property type="match status" value="1"/>
</dbReference>
<feature type="region of interest" description="Disordered" evidence="6">
    <location>
        <begin position="82"/>
        <end position="128"/>
    </location>
</feature>
<dbReference type="GO" id="GO:0003677">
    <property type="term" value="F:DNA binding"/>
    <property type="evidence" value="ECO:0007669"/>
    <property type="project" value="UniProtKB-KW"/>
</dbReference>
<dbReference type="CDD" id="cd00609">
    <property type="entry name" value="AAT_like"/>
    <property type="match status" value="1"/>
</dbReference>
<dbReference type="PANTHER" id="PTHR46577">
    <property type="entry name" value="HTH-TYPE TRANSCRIPTIONAL REGULATORY PROTEIN GABR"/>
    <property type="match status" value="1"/>
</dbReference>
<protein>
    <submittedName>
        <fullName evidence="8">GntR family transcriptional regulator</fullName>
    </submittedName>
</protein>
<dbReference type="InterPro" id="IPR004839">
    <property type="entry name" value="Aminotransferase_I/II_large"/>
</dbReference>
<dbReference type="EMBL" id="PQGA01000005">
    <property type="protein sequence ID" value="POR52270.1"/>
    <property type="molecule type" value="Genomic_DNA"/>
</dbReference>
<feature type="domain" description="HTH gntR-type" evidence="7">
    <location>
        <begin position="15"/>
        <end position="83"/>
    </location>
</feature>
<dbReference type="GO" id="GO:0030170">
    <property type="term" value="F:pyridoxal phosphate binding"/>
    <property type="evidence" value="ECO:0007669"/>
    <property type="project" value="InterPro"/>
</dbReference>
<keyword evidence="2" id="KW-0663">Pyridoxal phosphate</keyword>
<dbReference type="InterPro" id="IPR000524">
    <property type="entry name" value="Tscrpt_reg_HTH_GntR"/>
</dbReference>
<dbReference type="InterPro" id="IPR036390">
    <property type="entry name" value="WH_DNA-bd_sf"/>
</dbReference>
<evidence type="ECO:0000256" key="6">
    <source>
        <dbReference type="SAM" id="MobiDB-lite"/>
    </source>
</evidence>
<proteinExistence type="inferred from homology"/>
<evidence type="ECO:0000256" key="1">
    <source>
        <dbReference type="ARBA" id="ARBA00005384"/>
    </source>
</evidence>
<dbReference type="Proteomes" id="UP000237381">
    <property type="component" value="Unassembled WGS sequence"/>
</dbReference>
<dbReference type="InterPro" id="IPR015421">
    <property type="entry name" value="PyrdxlP-dep_Trfase_major"/>
</dbReference>
<dbReference type="Gene3D" id="1.10.10.10">
    <property type="entry name" value="Winged helix-like DNA-binding domain superfamily/Winged helix DNA-binding domain"/>
    <property type="match status" value="1"/>
</dbReference>
<dbReference type="PROSITE" id="PS50949">
    <property type="entry name" value="HTH_GNTR"/>
    <property type="match status" value="1"/>
</dbReference>
<keyword evidence="9" id="KW-1185">Reference proteome</keyword>
<dbReference type="Gene3D" id="3.40.640.10">
    <property type="entry name" value="Type I PLP-dependent aspartate aminotransferase-like (Major domain)"/>
    <property type="match status" value="1"/>
</dbReference>
<name>A0A2S4MBZ1_9BURK</name>
<dbReference type="InterPro" id="IPR015422">
    <property type="entry name" value="PyrdxlP-dep_Trfase_small"/>
</dbReference>
<dbReference type="InterPro" id="IPR015424">
    <property type="entry name" value="PyrdxlP-dep_Trfase"/>
</dbReference>